<dbReference type="Proteomes" id="UP000184088">
    <property type="component" value="Unassembled WGS sequence"/>
</dbReference>
<dbReference type="EMBL" id="FQVH01000066">
    <property type="protein sequence ID" value="SHF91390.1"/>
    <property type="molecule type" value="Genomic_DNA"/>
</dbReference>
<evidence type="ECO:0000313" key="3">
    <source>
        <dbReference type="Proteomes" id="UP000184088"/>
    </source>
</evidence>
<proteinExistence type="predicted"/>
<accession>A0A1M5FIL5</accession>
<evidence type="ECO:0000256" key="1">
    <source>
        <dbReference type="SAM" id="Phobius"/>
    </source>
</evidence>
<feature type="transmembrane region" description="Helical" evidence="1">
    <location>
        <begin position="12"/>
        <end position="31"/>
    </location>
</feature>
<evidence type="ECO:0000313" key="2">
    <source>
        <dbReference type="EMBL" id="SHF91390.1"/>
    </source>
</evidence>
<name>A0A1M5FIL5_9THEO</name>
<protein>
    <submittedName>
        <fullName evidence="2">Bla regulator protein blaR1</fullName>
    </submittedName>
</protein>
<keyword evidence="1" id="KW-1133">Transmembrane helix</keyword>
<keyword evidence="1" id="KW-0472">Membrane</keyword>
<reference evidence="2 3" key="1">
    <citation type="submission" date="2016-11" db="EMBL/GenBank/DDBJ databases">
        <authorList>
            <person name="Jaros S."/>
            <person name="Januszkiewicz K."/>
            <person name="Wedrychowicz H."/>
        </authorList>
    </citation>
    <scope>NUCLEOTIDE SEQUENCE [LARGE SCALE GENOMIC DNA]</scope>
    <source>
        <strain evidence="2 3">DSM 17918</strain>
    </source>
</reference>
<gene>
    <name evidence="2" type="ORF">SAMN02746089_02764</name>
</gene>
<keyword evidence="1" id="KW-0812">Transmembrane</keyword>
<dbReference type="AlphaFoldDB" id="A0A1M5FIL5"/>
<organism evidence="2 3">
    <name type="scientific">Caldanaerobius fijiensis DSM 17918</name>
    <dbReference type="NCBI Taxonomy" id="1121256"/>
    <lineage>
        <taxon>Bacteria</taxon>
        <taxon>Bacillati</taxon>
        <taxon>Bacillota</taxon>
        <taxon>Clostridia</taxon>
        <taxon>Thermoanaerobacterales</taxon>
        <taxon>Thermoanaerobacteraceae</taxon>
        <taxon>Caldanaerobius</taxon>
    </lineage>
</organism>
<keyword evidence="3" id="KW-1185">Reference proteome</keyword>
<sequence>MIKMADIFKDKRRLFIVTGVIAFIILGFVLLTNPMSNTSLQTRYFTIKIPTDWKIKTDTPGSITEKNTIFKIISKTKIISNNELPLFEKDNVPIGGIQIISYEPDQPLFLPNHSEVKSEKEIKGLITKAVLINLDMTPPAASGDTSIKNENHLYLIFEDDRVAYDIYADTKYADESMLIRIAKSFKPTPKKNKFFITGNIVEITSVPGEEWRTGITLTVEKLERKWLITEITIASHQAIDFLFSNKRELEELAYV</sequence>